<evidence type="ECO:0000256" key="1">
    <source>
        <dbReference type="SAM" id="Phobius"/>
    </source>
</evidence>
<gene>
    <name evidence="2" type="ORF">CVV64_17910</name>
</gene>
<dbReference type="Pfam" id="PF04307">
    <property type="entry name" value="YdjM"/>
    <property type="match status" value="1"/>
</dbReference>
<dbReference type="Proteomes" id="UP000233256">
    <property type="component" value="Unassembled WGS sequence"/>
</dbReference>
<evidence type="ECO:0000313" key="2">
    <source>
        <dbReference type="EMBL" id="PKK88618.1"/>
    </source>
</evidence>
<keyword evidence="1" id="KW-0472">Membrane</keyword>
<organism evidence="2 3">
    <name type="scientific">Candidatus Wallbacteria bacterium HGW-Wallbacteria-1</name>
    <dbReference type="NCBI Taxonomy" id="2013854"/>
    <lineage>
        <taxon>Bacteria</taxon>
        <taxon>Candidatus Walliibacteriota</taxon>
    </lineage>
</organism>
<keyword evidence="1" id="KW-1133">Transmembrane helix</keyword>
<sequence length="195" mass="22016">MSPVTHFLIGWSIANSCDISRKERLLVTLAAIIPDIDGAGIILDFSSGAQVNQLKFWSNYHHLLGHNIGFCLLFTLMAFAFANRKVVTSLMVLLSFHIHLFCDLIGSRGPDGYQWPIPWLLPFNSGWNLTWKGQWSLNSWPNFAITLVFIVIVLFQALRSGRSPLEFASQRADRAFVDTLRNRFRTSSANSETAE</sequence>
<dbReference type="GO" id="GO:0016787">
    <property type="term" value="F:hydrolase activity"/>
    <property type="evidence" value="ECO:0007669"/>
    <property type="project" value="UniProtKB-KW"/>
</dbReference>
<feature type="transmembrane region" description="Helical" evidence="1">
    <location>
        <begin position="140"/>
        <end position="158"/>
    </location>
</feature>
<keyword evidence="1" id="KW-0812">Transmembrane</keyword>
<feature type="transmembrane region" description="Helical" evidence="1">
    <location>
        <begin position="63"/>
        <end position="82"/>
    </location>
</feature>
<dbReference type="EMBL" id="PGXC01000039">
    <property type="protein sequence ID" value="PKK88618.1"/>
    <property type="molecule type" value="Genomic_DNA"/>
</dbReference>
<evidence type="ECO:0000313" key="3">
    <source>
        <dbReference type="Proteomes" id="UP000233256"/>
    </source>
</evidence>
<reference evidence="2 3" key="1">
    <citation type="journal article" date="2017" name="ISME J.">
        <title>Potential for microbial H2 and metal transformations associated with novel bacteria and archaea in deep terrestrial subsurface sediments.</title>
        <authorList>
            <person name="Hernsdorf A.W."/>
            <person name="Amano Y."/>
            <person name="Miyakawa K."/>
            <person name="Ise K."/>
            <person name="Suzuki Y."/>
            <person name="Anantharaman K."/>
            <person name="Probst A."/>
            <person name="Burstein D."/>
            <person name="Thomas B.C."/>
            <person name="Banfield J.F."/>
        </authorList>
    </citation>
    <scope>NUCLEOTIDE SEQUENCE [LARGE SCALE GENOMIC DNA]</scope>
    <source>
        <strain evidence="2">HGW-Wallbacteria-1</strain>
    </source>
</reference>
<accession>A0A2N1PJT9</accession>
<name>A0A2N1PJT9_9BACT</name>
<comment type="caution">
    <text evidence="2">The sequence shown here is derived from an EMBL/GenBank/DDBJ whole genome shotgun (WGS) entry which is preliminary data.</text>
</comment>
<proteinExistence type="predicted"/>
<dbReference type="InterPro" id="IPR007404">
    <property type="entry name" value="YdjM-like"/>
</dbReference>
<protein>
    <submittedName>
        <fullName evidence="2">Metal-dependent hydrolase</fullName>
    </submittedName>
</protein>
<dbReference type="AlphaFoldDB" id="A0A2N1PJT9"/>
<keyword evidence="2" id="KW-0378">Hydrolase</keyword>